<evidence type="ECO:0000313" key="2">
    <source>
        <dbReference type="Proteomes" id="UP000006591"/>
    </source>
</evidence>
<organism evidence="1">
    <name type="scientific">Oryza nivara</name>
    <name type="common">Indian wild rice</name>
    <name type="synonym">Oryza sativa f. spontanea</name>
    <dbReference type="NCBI Taxonomy" id="4536"/>
    <lineage>
        <taxon>Eukaryota</taxon>
        <taxon>Viridiplantae</taxon>
        <taxon>Streptophyta</taxon>
        <taxon>Embryophyta</taxon>
        <taxon>Tracheophyta</taxon>
        <taxon>Spermatophyta</taxon>
        <taxon>Magnoliopsida</taxon>
        <taxon>Liliopsida</taxon>
        <taxon>Poales</taxon>
        <taxon>Poaceae</taxon>
        <taxon>BOP clade</taxon>
        <taxon>Oryzoideae</taxon>
        <taxon>Oryzeae</taxon>
        <taxon>Oryzinae</taxon>
        <taxon>Oryza</taxon>
    </lineage>
</organism>
<reference evidence="1" key="1">
    <citation type="submission" date="2015-04" db="UniProtKB">
        <authorList>
            <consortium name="EnsemblPlants"/>
        </authorList>
    </citation>
    <scope>IDENTIFICATION</scope>
    <source>
        <strain evidence="1">SL10</strain>
    </source>
</reference>
<dbReference type="Proteomes" id="UP000006591">
    <property type="component" value="Chromosome 10"/>
</dbReference>
<reference evidence="1" key="2">
    <citation type="submission" date="2018-04" db="EMBL/GenBank/DDBJ databases">
        <title>OnivRS2 (Oryza nivara Reference Sequence Version 2).</title>
        <authorList>
            <person name="Zhang J."/>
            <person name="Kudrna D."/>
            <person name="Lee S."/>
            <person name="Talag J."/>
            <person name="Rajasekar S."/>
            <person name="Welchert J."/>
            <person name="Hsing Y.-I."/>
            <person name="Wing R.A."/>
        </authorList>
    </citation>
    <scope>NUCLEOTIDE SEQUENCE [LARGE SCALE GENOMIC DNA]</scope>
</reference>
<sequence>MAGHIYTPTVIMGKLLSDNGSQEFGDFKLVIHRMLSMGASRCCHHYPHASPVVCLYPRASGSIAAVDQEAMASLMVGIGNGTTSTPMLRSESVTMVQSISPIGRMASKWIDARLLWVPSSQSNVGLLRGLQYRDRCACSRGIQTASGLRNGVHVALMAAREDTLELLFASSPPSVTAAVMKECVLDEYSTKHRISINRFLQLKIFVKVHDR</sequence>
<dbReference type="EnsemblPlants" id="ONIVA10G04090.1">
    <property type="protein sequence ID" value="ONIVA10G04090.1"/>
    <property type="gene ID" value="ONIVA10G04090"/>
</dbReference>
<name>A0A0E0IQ69_ORYNI</name>
<keyword evidence="2" id="KW-1185">Reference proteome</keyword>
<proteinExistence type="predicted"/>
<dbReference type="Gramene" id="ONIVA10G04090.1">
    <property type="protein sequence ID" value="ONIVA10G04090.1"/>
    <property type="gene ID" value="ONIVA10G04090"/>
</dbReference>
<evidence type="ECO:0000313" key="1">
    <source>
        <dbReference type="EnsemblPlants" id="ONIVA10G04090.1"/>
    </source>
</evidence>
<accession>A0A0E0IQ69</accession>
<dbReference type="AlphaFoldDB" id="A0A0E0IQ69"/>
<protein>
    <submittedName>
        <fullName evidence="1">Uncharacterized protein</fullName>
    </submittedName>
</protein>
<dbReference type="STRING" id="4536.A0A0E0IQ69"/>